<organism evidence="4 5">
    <name type="scientific">Rotaria sordida</name>
    <dbReference type="NCBI Taxonomy" id="392033"/>
    <lineage>
        <taxon>Eukaryota</taxon>
        <taxon>Metazoa</taxon>
        <taxon>Spiralia</taxon>
        <taxon>Gnathifera</taxon>
        <taxon>Rotifera</taxon>
        <taxon>Eurotatoria</taxon>
        <taxon>Bdelloidea</taxon>
        <taxon>Philodinida</taxon>
        <taxon>Philodinidae</taxon>
        <taxon>Rotaria</taxon>
    </lineage>
</organism>
<dbReference type="SUPFAM" id="SSF55729">
    <property type="entry name" value="Acyl-CoA N-acyltransferases (Nat)"/>
    <property type="match status" value="1"/>
</dbReference>
<evidence type="ECO:0000259" key="3">
    <source>
        <dbReference type="Pfam" id="PF01425"/>
    </source>
</evidence>
<dbReference type="PANTHER" id="PTHR42678">
    <property type="entry name" value="AMIDASE"/>
    <property type="match status" value="1"/>
</dbReference>
<feature type="region of interest" description="Disordered" evidence="1">
    <location>
        <begin position="263"/>
        <end position="284"/>
    </location>
</feature>
<evidence type="ECO:0000256" key="1">
    <source>
        <dbReference type="SAM" id="MobiDB-lite"/>
    </source>
</evidence>
<gene>
    <name evidence="4" type="ORF">JXQ802_LOCUS35390</name>
</gene>
<sequence length="618" mass="67874">MLQIMDEALEMPTINDEMEERLERLLAKFNNKSQFILYVVEVDHGNLVGWCRGGRAVEAHKIVAHETYDCEIHDIFVRKQYQHRGIGYELWKIRNIIPIPSTLPTSLPSVQCPVSCSIHSHIPPVDLLTASISSLARDLSNCRYSSTDLVRWYLMRIDAVNRRGSHPLYAVIETNPDALMIANTLDQQRQSTGPRSSLHGIPILVKDNVATNDKMQTTAGSLALIGARVVRDAHVVDRLRQAGAIILGKTSLSEWSNFRSMNKSREGWSPRGGPASSAYVANGDPSGSSSGSAVAVSAGLCAAAVGTETAGSIVSPSSVANIVGLKPTVGLTSRSGVIPISRYHDSIGPMGRTVEDVALMLEIMQGVDSRDEATQQVGAIRHGNYSQFLRGVEGLRGLRLGIVIQHINMTTELVDVMDKAVALMRSYGAKIIDSVNFTDINDHQMFDDLFSLFLITFPEDIANYLMELSNTTIRSLNDLIEFNLNHTNEEFHPLFAPNQDIFELSNNFTKSLYMNQSSLLNKTRRLGGQLSIDAALAKHSLDALITPNVSSSLTIMASAAGYPLITVPLGYDQSNGEPYGLMIAGTAWSEPILLRVAHGFEQASRVRDQRRPTYAERD</sequence>
<dbReference type="GO" id="GO:0016747">
    <property type="term" value="F:acyltransferase activity, transferring groups other than amino-acyl groups"/>
    <property type="evidence" value="ECO:0007669"/>
    <property type="project" value="InterPro"/>
</dbReference>
<dbReference type="PANTHER" id="PTHR42678:SF34">
    <property type="entry name" value="OS04G0183300 PROTEIN"/>
    <property type="match status" value="1"/>
</dbReference>
<proteinExistence type="predicted"/>
<keyword evidence="5" id="KW-1185">Reference proteome</keyword>
<dbReference type="SUPFAM" id="SSF75304">
    <property type="entry name" value="Amidase signature (AS) enzymes"/>
    <property type="match status" value="1"/>
</dbReference>
<dbReference type="Proteomes" id="UP000663870">
    <property type="component" value="Unassembled WGS sequence"/>
</dbReference>
<dbReference type="Gene3D" id="3.40.630.30">
    <property type="match status" value="1"/>
</dbReference>
<evidence type="ECO:0008006" key="6">
    <source>
        <dbReference type="Google" id="ProtNLM"/>
    </source>
</evidence>
<evidence type="ECO:0000259" key="2">
    <source>
        <dbReference type="Pfam" id="PF00583"/>
    </source>
</evidence>
<name>A0A815LPU0_9BILA</name>
<dbReference type="InterPro" id="IPR000182">
    <property type="entry name" value="GNAT_dom"/>
</dbReference>
<comment type="caution">
    <text evidence="4">The sequence shown here is derived from an EMBL/GenBank/DDBJ whole genome shotgun (WGS) entry which is preliminary data.</text>
</comment>
<dbReference type="InterPro" id="IPR016181">
    <property type="entry name" value="Acyl_CoA_acyltransferase"/>
</dbReference>
<protein>
    <recommendedName>
        <fullName evidence="6">Amidase</fullName>
    </recommendedName>
</protein>
<evidence type="ECO:0000313" key="4">
    <source>
        <dbReference type="EMBL" id="CAF1413087.1"/>
    </source>
</evidence>
<dbReference type="CDD" id="cd04301">
    <property type="entry name" value="NAT_SF"/>
    <property type="match status" value="1"/>
</dbReference>
<dbReference type="EMBL" id="CAJNOL010001743">
    <property type="protein sequence ID" value="CAF1413087.1"/>
    <property type="molecule type" value="Genomic_DNA"/>
</dbReference>
<evidence type="ECO:0000313" key="5">
    <source>
        <dbReference type="Proteomes" id="UP000663870"/>
    </source>
</evidence>
<feature type="domain" description="Amidase" evidence="3">
    <location>
        <begin position="148"/>
        <end position="594"/>
    </location>
</feature>
<dbReference type="InterPro" id="IPR036928">
    <property type="entry name" value="AS_sf"/>
</dbReference>
<dbReference type="Pfam" id="PF01425">
    <property type="entry name" value="Amidase"/>
    <property type="match status" value="1"/>
</dbReference>
<dbReference type="InterPro" id="IPR023631">
    <property type="entry name" value="Amidase_dom"/>
</dbReference>
<dbReference type="AlphaFoldDB" id="A0A815LPU0"/>
<accession>A0A815LPU0</accession>
<reference evidence="4" key="1">
    <citation type="submission" date="2021-02" db="EMBL/GenBank/DDBJ databases">
        <authorList>
            <person name="Nowell W R."/>
        </authorList>
    </citation>
    <scope>NUCLEOTIDE SEQUENCE</scope>
</reference>
<feature type="domain" description="N-acetyltransferase" evidence="2">
    <location>
        <begin position="15"/>
        <end position="92"/>
    </location>
</feature>
<dbReference type="Pfam" id="PF00583">
    <property type="entry name" value="Acetyltransf_1"/>
    <property type="match status" value="1"/>
</dbReference>
<dbReference type="Gene3D" id="3.90.1300.10">
    <property type="entry name" value="Amidase signature (AS) domain"/>
    <property type="match status" value="1"/>
</dbReference>